<protein>
    <recommendedName>
        <fullName evidence="6">Bulb-type lectin domain-containing protein</fullName>
    </recommendedName>
</protein>
<dbReference type="InterPro" id="IPR051343">
    <property type="entry name" value="G-type_lectin_kinases/EP1-like"/>
</dbReference>
<evidence type="ECO:0000313" key="8">
    <source>
        <dbReference type="Proteomes" id="UP000323000"/>
    </source>
</evidence>
<keyword evidence="8" id="KW-1185">Reference proteome</keyword>
<organism evidence="7 8">
    <name type="scientific">Acer yangbiense</name>
    <dbReference type="NCBI Taxonomy" id="1000413"/>
    <lineage>
        <taxon>Eukaryota</taxon>
        <taxon>Viridiplantae</taxon>
        <taxon>Streptophyta</taxon>
        <taxon>Embryophyta</taxon>
        <taxon>Tracheophyta</taxon>
        <taxon>Spermatophyta</taxon>
        <taxon>Magnoliopsida</taxon>
        <taxon>eudicotyledons</taxon>
        <taxon>Gunneridae</taxon>
        <taxon>Pentapetalae</taxon>
        <taxon>rosids</taxon>
        <taxon>malvids</taxon>
        <taxon>Sapindales</taxon>
        <taxon>Sapindaceae</taxon>
        <taxon>Hippocastanoideae</taxon>
        <taxon>Acereae</taxon>
        <taxon>Acer</taxon>
    </lineage>
</organism>
<feature type="chain" id="PRO_5022962319" description="Bulb-type lectin domain-containing protein" evidence="5">
    <location>
        <begin position="28"/>
        <end position="579"/>
    </location>
</feature>
<dbReference type="SUPFAM" id="SSF51110">
    <property type="entry name" value="alpha-D-mannose-specific plant lectins"/>
    <property type="match status" value="1"/>
</dbReference>
<accession>A0A5C7GT12</accession>
<dbReference type="AlphaFoldDB" id="A0A5C7GT12"/>
<comment type="caution">
    <text evidence="7">The sequence shown here is derived from an EMBL/GenBank/DDBJ whole genome shotgun (WGS) entry which is preliminary data.</text>
</comment>
<evidence type="ECO:0000256" key="4">
    <source>
        <dbReference type="SAM" id="Phobius"/>
    </source>
</evidence>
<dbReference type="Pfam" id="PF01453">
    <property type="entry name" value="B_lectin"/>
    <property type="match status" value="1"/>
</dbReference>
<dbReference type="PANTHER" id="PTHR47976:SF110">
    <property type="entry name" value="RECEPTOR-LIKE SERINE_THREONINE-PROTEIN KINASE"/>
    <property type="match status" value="1"/>
</dbReference>
<keyword evidence="4" id="KW-1133">Transmembrane helix</keyword>
<reference evidence="8" key="1">
    <citation type="journal article" date="2019" name="Gigascience">
        <title>De novo genome assembly of the endangered Acer yangbiense, a plant species with extremely small populations endemic to Yunnan Province, China.</title>
        <authorList>
            <person name="Yang J."/>
            <person name="Wariss H.M."/>
            <person name="Tao L."/>
            <person name="Zhang R."/>
            <person name="Yun Q."/>
            <person name="Hollingsworth P."/>
            <person name="Dao Z."/>
            <person name="Luo G."/>
            <person name="Guo H."/>
            <person name="Ma Y."/>
            <person name="Sun W."/>
        </authorList>
    </citation>
    <scope>NUCLEOTIDE SEQUENCE [LARGE SCALE GENOMIC DNA]</scope>
    <source>
        <strain evidence="8">cv. Malutang</strain>
    </source>
</reference>
<name>A0A5C7GT12_9ROSI</name>
<dbReference type="SMART" id="SM00108">
    <property type="entry name" value="B_lectin"/>
    <property type="match status" value="1"/>
</dbReference>
<gene>
    <name evidence="7" type="ORF">EZV62_026984</name>
</gene>
<dbReference type="PROSITE" id="PS50927">
    <property type="entry name" value="BULB_LECTIN"/>
    <property type="match status" value="1"/>
</dbReference>
<proteinExistence type="predicted"/>
<dbReference type="InterPro" id="IPR036426">
    <property type="entry name" value="Bulb-type_lectin_dom_sf"/>
</dbReference>
<evidence type="ECO:0000256" key="3">
    <source>
        <dbReference type="ARBA" id="ARBA00023180"/>
    </source>
</evidence>
<evidence type="ECO:0000256" key="2">
    <source>
        <dbReference type="ARBA" id="ARBA00023157"/>
    </source>
</evidence>
<feature type="signal peptide" evidence="5">
    <location>
        <begin position="1"/>
        <end position="27"/>
    </location>
</feature>
<evidence type="ECO:0000256" key="5">
    <source>
        <dbReference type="SAM" id="SignalP"/>
    </source>
</evidence>
<dbReference type="Gene3D" id="2.90.10.10">
    <property type="entry name" value="Bulb-type lectin domain"/>
    <property type="match status" value="1"/>
</dbReference>
<keyword evidence="4" id="KW-0812">Transmembrane</keyword>
<keyword evidence="2" id="KW-1015">Disulfide bond</keyword>
<keyword evidence="4" id="KW-0472">Membrane</keyword>
<evidence type="ECO:0000256" key="1">
    <source>
        <dbReference type="ARBA" id="ARBA00022729"/>
    </source>
</evidence>
<dbReference type="InterPro" id="IPR001480">
    <property type="entry name" value="Bulb-type_lectin_dom"/>
</dbReference>
<feature type="transmembrane region" description="Helical" evidence="4">
    <location>
        <begin position="469"/>
        <end position="490"/>
    </location>
</feature>
<dbReference type="PANTHER" id="PTHR47976">
    <property type="entry name" value="G-TYPE LECTIN S-RECEPTOR-LIKE SERINE/THREONINE-PROTEIN KINASE SD2-5"/>
    <property type="match status" value="1"/>
</dbReference>
<dbReference type="CDD" id="cd00028">
    <property type="entry name" value="B_lectin"/>
    <property type="match status" value="1"/>
</dbReference>
<keyword evidence="1 5" id="KW-0732">Signal</keyword>
<dbReference type="FunFam" id="2.90.10.30:FF:000003">
    <property type="entry name" value="Os04g0303100 protein"/>
    <property type="match status" value="1"/>
</dbReference>
<sequence>MMMAIRPWKSFLELFIFLYFTYLLAAAAQYDDYPSAKLSASWTNNNLSAINITQPFYYPQLYSQLIMRIILLKLPNPSSGNGFACGFFYDLSTGSSFLATASVRIRTGLEDVFWSDVEVVWLANRNKPVHENATLQLHTNGDLILRDADGSFVWSTNTSHMSAVDLQMLKTGNLVLFDGNNKTIWQSFDHPTDTLLPGQKLMAGQKLMSRASATNWTEGSFYLSVSSEGLFAFYRSTVPQMYFNFSVSGIKESEQPSYIRVVNGTLALYILSAEPSVPDAVLSSPVDYTEYAYMRLDSDGHLRFYDGGMDPVDILADDLEECGYPTVCGNYGLCSDGQCSCPYGFDRSNVLGNQSNFGCTGINPVTCENGQSQSIVPLKDVYYFNYVDPDAADLKGIHMDSCRDACLRNCSCKVAMFWFYYNTSHGNCFLLSNVLSLIEGQRRSSYHSNAFLKLPSDQKFQGSAPPTRAIAGVTVGTFALVVLIVGFCILSEDDCLIDLVDKDSEDMQLHGEEVVQMMRVAVWCLQNDYNRRPSMSTVVKVLEGTMEFEASLTAITREAEEQFGNTTSALLPSILSGPR</sequence>
<keyword evidence="3" id="KW-0325">Glycoprotein</keyword>
<dbReference type="Proteomes" id="UP000323000">
    <property type="component" value="Chromosome 13"/>
</dbReference>
<feature type="domain" description="Bulb-type lectin" evidence="6">
    <location>
        <begin position="62"/>
        <end position="189"/>
    </location>
</feature>
<evidence type="ECO:0000259" key="6">
    <source>
        <dbReference type="PROSITE" id="PS50927"/>
    </source>
</evidence>
<dbReference type="Gene3D" id="2.90.10.30">
    <property type="match status" value="1"/>
</dbReference>
<evidence type="ECO:0000313" key="7">
    <source>
        <dbReference type="EMBL" id="TXG47690.1"/>
    </source>
</evidence>
<dbReference type="OrthoDB" id="4062651at2759"/>
<dbReference type="EMBL" id="VAHF01000013">
    <property type="protein sequence ID" value="TXG47690.1"/>
    <property type="molecule type" value="Genomic_DNA"/>
</dbReference>